<dbReference type="VEuPathDB" id="CryptoDB:Vbra_14068"/>
<feature type="compositionally biased region" description="Pro residues" evidence="7">
    <location>
        <begin position="220"/>
        <end position="232"/>
    </location>
</feature>
<dbReference type="PROSITE" id="PS51152">
    <property type="entry name" value="NFYA_HAP2_2"/>
    <property type="match status" value="1"/>
</dbReference>
<evidence type="ECO:0000256" key="7">
    <source>
        <dbReference type="SAM" id="MobiDB-lite"/>
    </source>
</evidence>
<keyword evidence="4 6" id="KW-0804">Transcription</keyword>
<feature type="compositionally biased region" description="Polar residues" evidence="7">
    <location>
        <begin position="7"/>
        <end position="16"/>
    </location>
</feature>
<reference evidence="8 9" key="1">
    <citation type="submission" date="2014-11" db="EMBL/GenBank/DDBJ databases">
        <authorList>
            <person name="Zhu J."/>
            <person name="Qi W."/>
            <person name="Song R."/>
        </authorList>
    </citation>
    <scope>NUCLEOTIDE SEQUENCE [LARGE SCALE GENOMIC DNA]</scope>
</reference>
<dbReference type="GO" id="GO:0003700">
    <property type="term" value="F:DNA-binding transcription factor activity"/>
    <property type="evidence" value="ECO:0007669"/>
    <property type="project" value="UniProtKB-UniRule"/>
</dbReference>
<keyword evidence="9" id="KW-1185">Reference proteome</keyword>
<feature type="region of interest" description="Disordered" evidence="7">
    <location>
        <begin position="1"/>
        <end position="118"/>
    </location>
</feature>
<comment type="subunit">
    <text evidence="6">Heterotrimer.</text>
</comment>
<evidence type="ECO:0000256" key="5">
    <source>
        <dbReference type="ARBA" id="ARBA00023242"/>
    </source>
</evidence>
<dbReference type="GO" id="GO:0005634">
    <property type="term" value="C:nucleus"/>
    <property type="evidence" value="ECO:0007669"/>
    <property type="project" value="UniProtKB-SubCell"/>
</dbReference>
<keyword evidence="3 6" id="KW-0238">DNA-binding</keyword>
<feature type="compositionally biased region" description="Low complexity" evidence="7">
    <location>
        <begin position="233"/>
        <end position="242"/>
    </location>
</feature>
<organism evidence="8 9">
    <name type="scientific">Vitrella brassicaformis (strain CCMP3155)</name>
    <dbReference type="NCBI Taxonomy" id="1169540"/>
    <lineage>
        <taxon>Eukaryota</taxon>
        <taxon>Sar</taxon>
        <taxon>Alveolata</taxon>
        <taxon>Colpodellida</taxon>
        <taxon>Vitrellaceae</taxon>
        <taxon>Vitrella</taxon>
    </lineage>
</organism>
<gene>
    <name evidence="8" type="ORF">Vbra_14068</name>
</gene>
<dbReference type="PANTHER" id="PTHR12632">
    <property type="entry name" value="TRANSCRIPTION FACTOR NF-Y ALPHA-RELATED"/>
    <property type="match status" value="1"/>
</dbReference>
<comment type="subcellular location">
    <subcellularLocation>
        <location evidence="1 6">Nucleus</location>
    </subcellularLocation>
</comment>
<dbReference type="SMART" id="SM00521">
    <property type="entry name" value="CBF"/>
    <property type="match status" value="1"/>
</dbReference>
<dbReference type="STRING" id="1169540.A0A0G4F0R0"/>
<dbReference type="AlphaFoldDB" id="A0A0G4F0R0"/>
<keyword evidence="5 6" id="KW-0539">Nucleus</keyword>
<accession>A0A0G4F0R0</accession>
<evidence type="ECO:0000256" key="6">
    <source>
        <dbReference type="RuleBase" id="RU367155"/>
    </source>
</evidence>
<evidence type="ECO:0000313" key="9">
    <source>
        <dbReference type="Proteomes" id="UP000041254"/>
    </source>
</evidence>
<evidence type="ECO:0000313" key="8">
    <source>
        <dbReference type="EMBL" id="CEM04645.1"/>
    </source>
</evidence>
<dbReference type="GO" id="GO:0003677">
    <property type="term" value="F:DNA binding"/>
    <property type="evidence" value="ECO:0007669"/>
    <property type="project" value="UniProtKB-KW"/>
</dbReference>
<dbReference type="Proteomes" id="UP000041254">
    <property type="component" value="Unassembled WGS sequence"/>
</dbReference>
<feature type="region of interest" description="Disordered" evidence="7">
    <location>
        <begin position="195"/>
        <end position="244"/>
    </location>
</feature>
<evidence type="ECO:0000256" key="1">
    <source>
        <dbReference type="ARBA" id="ARBA00004123"/>
    </source>
</evidence>
<dbReference type="InParanoid" id="A0A0G4F0R0"/>
<dbReference type="PRINTS" id="PR00616">
    <property type="entry name" value="CCAATSUBUNTB"/>
</dbReference>
<comment type="similarity">
    <text evidence="6">Belongs to the NFYA/HAP2 subunit family.</text>
</comment>
<feature type="region of interest" description="Disordered" evidence="7">
    <location>
        <begin position="352"/>
        <end position="441"/>
    </location>
</feature>
<evidence type="ECO:0000256" key="4">
    <source>
        <dbReference type="ARBA" id="ARBA00023163"/>
    </source>
</evidence>
<dbReference type="Gene3D" id="6.10.250.2430">
    <property type="match status" value="1"/>
</dbReference>
<evidence type="ECO:0000256" key="3">
    <source>
        <dbReference type="ARBA" id="ARBA00023125"/>
    </source>
</evidence>
<comment type="function">
    <text evidence="6">Component of the sequence-specific heterotrimeric transcription factor (NF-Y) which specifically recognizes a 5'-CCAAT-3' box motif found in the promoters of its target genes.</text>
</comment>
<dbReference type="InterPro" id="IPR001289">
    <property type="entry name" value="NFYA"/>
</dbReference>
<sequence length="525" mass="54085">MEPIGTHPTSHPNQHLLQDAHHGDHLFGGPLQVPPPVMTSDNGSPDAADNPPEPHQDVTAHQSVMPPAPITHHDVSPAPQPPAPPEWNMAALEQEQPEHDHQQDQQGQQEPPSSSTTHVAIPPELAEQLEVLFTPEQRAYIHQLAVQTGSLEAAITHMQQFHMQQAVQAHAYMLQQHTQHQQAQLLMHQLNNATVNAHGSSGASDEADSPRPHLPHVAPHLPPTSPAPPASPSPLIATSSPPQNAHTAIIATSSPPTAGDAPGAAARANGVMVGAALADGHGHGPANAAGGPGAAGVVGSDGGVGPGGAPRISPLAMAQFGGPMIAAHAGSVDGDEEPIFVNPKQYRRILKRRQARAKAERNGYGRTSGKKPYMHESRHVHAMKRPRGPGGRFLPGSYKAIDDRPEGEQSTLKATPKPPPPKLPPPTANSQPMLSGALGLNNPRTIDVRALMLAAQQAQAAQAAQGHVQHAQQPMVGPGGPTGMVPPSPGPPPAIGGVGGVGGVAAGIAAVPSVAVTSGPSPAHA</sequence>
<dbReference type="OrthoDB" id="1097733at2759"/>
<evidence type="ECO:0000256" key="2">
    <source>
        <dbReference type="ARBA" id="ARBA00023015"/>
    </source>
</evidence>
<feature type="compositionally biased region" description="Pro residues" evidence="7">
    <location>
        <begin position="416"/>
        <end position="427"/>
    </location>
</feature>
<dbReference type="Pfam" id="PF02045">
    <property type="entry name" value="CBFB_NFYA"/>
    <property type="match status" value="1"/>
</dbReference>
<dbReference type="EMBL" id="CDMY01000355">
    <property type="protein sequence ID" value="CEM04645.1"/>
    <property type="molecule type" value="Genomic_DNA"/>
</dbReference>
<protein>
    <recommendedName>
        <fullName evidence="6">Nuclear transcription factor Y subunit</fullName>
    </recommendedName>
</protein>
<proteinExistence type="inferred from homology"/>
<name>A0A0G4F0R0_VITBC</name>
<keyword evidence="2 6" id="KW-0805">Transcription regulation</keyword>